<gene>
    <name evidence="4" type="primary">Faxc-L1</name>
    <name evidence="4" type="ORF">Hamer_G007661</name>
</gene>
<organism evidence="4 5">
    <name type="scientific">Homarus americanus</name>
    <name type="common">American lobster</name>
    <dbReference type="NCBI Taxonomy" id="6706"/>
    <lineage>
        <taxon>Eukaryota</taxon>
        <taxon>Metazoa</taxon>
        <taxon>Ecdysozoa</taxon>
        <taxon>Arthropoda</taxon>
        <taxon>Crustacea</taxon>
        <taxon>Multicrustacea</taxon>
        <taxon>Malacostraca</taxon>
        <taxon>Eumalacostraca</taxon>
        <taxon>Eucarida</taxon>
        <taxon>Decapoda</taxon>
        <taxon>Pleocyemata</taxon>
        <taxon>Astacidea</taxon>
        <taxon>Nephropoidea</taxon>
        <taxon>Nephropidae</taxon>
        <taxon>Homarus</taxon>
    </lineage>
</organism>
<sequence>MMEGVVGVVWPRDWLGRGRTLLASLGIIFLTRKFIKYRKKTQLRREWDSVGKDVVLLHQFASGKYCPNLSPFALKLESFFRLANIKYKVDTKTPFGPKGKCPWITINGEDVADSEFIVEHITQRYQVQIDARLDPHKAATLQAVRVLVDEHLFWCVLTWRYWVDGCVTFLKSQSFSPFLRFVFPLFMKSGIRRRSREQGIGRHTPEEIYHICKKNCSTLAGVLGEDKFFGGEEPCTVDCAVFGQLAQLMWNAPGSRYEALVTKVHPSLARYCLSMKEKLYPDWNKLLKPLSVMPTTL</sequence>
<protein>
    <submittedName>
        <fullName evidence="4">Failed axon connections-like 1</fullName>
    </submittedName>
</protein>
<accession>A0A8J5JTV7</accession>
<dbReference type="SFLD" id="SFLDS00019">
    <property type="entry name" value="Glutathione_Transferase_(cytos"/>
    <property type="match status" value="1"/>
</dbReference>
<evidence type="ECO:0000256" key="1">
    <source>
        <dbReference type="ARBA" id="ARBA00006475"/>
    </source>
</evidence>
<dbReference type="SFLD" id="SFLDG01200">
    <property type="entry name" value="SUF1.1"/>
    <property type="match status" value="1"/>
</dbReference>
<name>A0A8J5JTV7_HOMAM</name>
<proteinExistence type="inferred from homology"/>
<dbReference type="OrthoDB" id="5809458at2759"/>
<dbReference type="InterPro" id="IPR040079">
    <property type="entry name" value="Glutathione_S-Trfase"/>
</dbReference>
<evidence type="ECO:0000259" key="3">
    <source>
        <dbReference type="Pfam" id="PF17172"/>
    </source>
</evidence>
<dbReference type="EMBL" id="JAHLQT010030594">
    <property type="protein sequence ID" value="KAG7160888.1"/>
    <property type="molecule type" value="Genomic_DNA"/>
</dbReference>
<dbReference type="CDD" id="cd03193">
    <property type="entry name" value="GST_C_Metaxin"/>
    <property type="match status" value="1"/>
</dbReference>
<dbReference type="Pfam" id="PF17172">
    <property type="entry name" value="GST_N_4"/>
    <property type="match status" value="1"/>
</dbReference>
<dbReference type="InterPro" id="IPR033468">
    <property type="entry name" value="Metaxin_GST"/>
</dbReference>
<comment type="similarity">
    <text evidence="1">Belongs to the FAX family.</text>
</comment>
<dbReference type="PANTHER" id="PTHR12289">
    <property type="entry name" value="METAXIN RELATED"/>
    <property type="match status" value="1"/>
</dbReference>
<evidence type="ECO:0000259" key="2">
    <source>
        <dbReference type="Pfam" id="PF17171"/>
    </source>
</evidence>
<keyword evidence="5" id="KW-1185">Reference proteome</keyword>
<dbReference type="GO" id="GO:0005737">
    <property type="term" value="C:cytoplasm"/>
    <property type="evidence" value="ECO:0007669"/>
    <property type="project" value="TreeGrafter"/>
</dbReference>
<evidence type="ECO:0000313" key="5">
    <source>
        <dbReference type="Proteomes" id="UP000747542"/>
    </source>
</evidence>
<dbReference type="AlphaFoldDB" id="A0A8J5JTV7"/>
<reference evidence="4" key="1">
    <citation type="journal article" date="2021" name="Sci. Adv.">
        <title>The American lobster genome reveals insights on longevity, neural, and immune adaptations.</title>
        <authorList>
            <person name="Polinski J.M."/>
            <person name="Zimin A.V."/>
            <person name="Clark K.F."/>
            <person name="Kohn A.B."/>
            <person name="Sadowski N."/>
            <person name="Timp W."/>
            <person name="Ptitsyn A."/>
            <person name="Khanna P."/>
            <person name="Romanova D.Y."/>
            <person name="Williams P."/>
            <person name="Greenwood S.J."/>
            <person name="Moroz L.L."/>
            <person name="Walt D.R."/>
            <person name="Bodnar A.G."/>
        </authorList>
    </citation>
    <scope>NUCLEOTIDE SEQUENCE</scope>
    <source>
        <strain evidence="4">GMGI-L3</strain>
    </source>
</reference>
<dbReference type="Proteomes" id="UP000747542">
    <property type="component" value="Unassembled WGS sequence"/>
</dbReference>
<comment type="caution">
    <text evidence="4">The sequence shown here is derived from an EMBL/GenBank/DDBJ whole genome shotgun (WGS) entry which is preliminary data.</text>
</comment>
<dbReference type="SFLD" id="SFLDG01180">
    <property type="entry name" value="SUF1"/>
    <property type="match status" value="1"/>
</dbReference>
<dbReference type="InterPro" id="IPR050931">
    <property type="entry name" value="Mito_Protein_Transport_Metaxin"/>
</dbReference>
<dbReference type="Pfam" id="PF17171">
    <property type="entry name" value="GST_C_6"/>
    <property type="match status" value="1"/>
</dbReference>
<feature type="domain" description="Thioredoxin-like fold" evidence="3">
    <location>
        <begin position="71"/>
        <end position="161"/>
    </location>
</feature>
<evidence type="ECO:0000313" key="4">
    <source>
        <dbReference type="EMBL" id="KAG7160888.1"/>
    </source>
</evidence>
<dbReference type="InterPro" id="IPR012336">
    <property type="entry name" value="Thioredoxin-like_fold"/>
</dbReference>
<dbReference type="InterPro" id="IPR026928">
    <property type="entry name" value="FAX/IsoI-like"/>
</dbReference>
<feature type="domain" description="Metaxin glutathione S-transferase" evidence="2">
    <location>
        <begin position="213"/>
        <end position="273"/>
    </location>
</feature>
<dbReference type="PANTHER" id="PTHR12289:SF41">
    <property type="entry name" value="FAILED AXON CONNECTIONS-RELATED"/>
    <property type="match status" value="1"/>
</dbReference>